<dbReference type="AlphaFoldDB" id="A0A081R446"/>
<organism evidence="6 7">
    <name type="scientific">Sphingobium chlorophenolicum</name>
    <dbReference type="NCBI Taxonomy" id="46429"/>
    <lineage>
        <taxon>Bacteria</taxon>
        <taxon>Pseudomonadati</taxon>
        <taxon>Pseudomonadota</taxon>
        <taxon>Alphaproteobacteria</taxon>
        <taxon>Sphingomonadales</taxon>
        <taxon>Sphingomonadaceae</taxon>
        <taxon>Sphingobium</taxon>
    </lineage>
</organism>
<proteinExistence type="predicted"/>
<dbReference type="Pfam" id="PF13817">
    <property type="entry name" value="DDE_Tnp_IS66_C"/>
    <property type="match status" value="1"/>
</dbReference>
<dbReference type="InterPro" id="IPR052344">
    <property type="entry name" value="Transposase-related"/>
</dbReference>
<protein>
    <submittedName>
        <fullName evidence="6">Putative transposase</fullName>
    </submittedName>
</protein>
<dbReference type="Pfam" id="PF03050">
    <property type="entry name" value="DDE_Tnp_IS66"/>
    <property type="match status" value="1"/>
</dbReference>
<evidence type="ECO:0000313" key="6">
    <source>
        <dbReference type="EMBL" id="KEQ49969.1"/>
    </source>
</evidence>
<evidence type="ECO:0000259" key="4">
    <source>
        <dbReference type="Pfam" id="PF13007"/>
    </source>
</evidence>
<dbReference type="InterPro" id="IPR004291">
    <property type="entry name" value="Transposase_IS66_central"/>
</dbReference>
<feature type="region of interest" description="Disordered" evidence="1">
    <location>
        <begin position="79"/>
        <end position="109"/>
    </location>
</feature>
<dbReference type="PANTHER" id="PTHR33678:SF1">
    <property type="entry name" value="BLL1576 PROTEIN"/>
    <property type="match status" value="1"/>
</dbReference>
<dbReference type="NCBIfam" id="NF033517">
    <property type="entry name" value="transpos_IS66"/>
    <property type="match status" value="1"/>
</dbReference>
<feature type="compositionally biased region" description="Basic and acidic residues" evidence="1">
    <location>
        <begin position="82"/>
        <end position="94"/>
    </location>
</feature>
<dbReference type="Pfam" id="PF13005">
    <property type="entry name" value="zf-IS66"/>
    <property type="match status" value="1"/>
</dbReference>
<dbReference type="InterPro" id="IPR024463">
    <property type="entry name" value="Transposase_TnpC_homeodom"/>
</dbReference>
<sequence>MAAHPEPPVETGPEAGYDELPDNVEQLKAMVLAERARAARLEHILKLINRSTFGKRSEKLPVDQLALTLEDQDVALGEADGLQDKAAEEAERHGLRPRRRRAPDAERASLPAHLPRFETVIEPESLECACGGTLHKIGEDRSERLDIIPAQHRVMVTIRPRYACRCCSDGVRQASAPAHVVPGGLPTEALIADVLINKYCDHLPLYRQSKILARQGIEISRATLANWVGRGIAAVMPITNRMRADALASARLFVDETTVKVLAPGTGKTKTGYMWVMVRDDRAHAGTDPPLALYTYMPGRGKMWAKQLLGSYQGLLQVDAWQAYDQFGKDDSADVGVTKSYCWAHLRRGFVDAGPDAPVAQDALQRIAKIYGIEKEIRGRTAEERLAVRQERTRPLVDKLHAWFAATAPRMMAGSATSDAMKYALKRWAGFTRFLDDGRIEIDNNAAERAVRPVTLQRKNALFTGHQLGAENWAAISSLVETCKMLDINPYAYLCDVLARIITRADTDPIDDLLPYNWVDTNAAQASFELNGIASAA</sequence>
<comment type="caution">
    <text evidence="6">The sequence shown here is derived from an EMBL/GenBank/DDBJ whole genome shotgun (WGS) entry which is preliminary data.</text>
</comment>
<gene>
    <name evidence="6" type="ORF">BV95_04524</name>
</gene>
<dbReference type="InterPro" id="IPR024474">
    <property type="entry name" value="Znf_dom_IS66"/>
</dbReference>
<evidence type="ECO:0000259" key="2">
    <source>
        <dbReference type="Pfam" id="PF03050"/>
    </source>
</evidence>
<evidence type="ECO:0000259" key="3">
    <source>
        <dbReference type="Pfam" id="PF13005"/>
    </source>
</evidence>
<dbReference type="EMBL" id="JFHR01000118">
    <property type="protein sequence ID" value="KEQ49969.1"/>
    <property type="molecule type" value="Genomic_DNA"/>
</dbReference>
<dbReference type="eggNOG" id="COG2433">
    <property type="taxonomic scope" value="Bacteria"/>
</dbReference>
<dbReference type="Proteomes" id="UP000028411">
    <property type="component" value="Unassembled WGS sequence"/>
</dbReference>
<feature type="domain" description="Transposase TnpC homeodomain" evidence="4">
    <location>
        <begin position="40"/>
        <end position="118"/>
    </location>
</feature>
<accession>A0A081R446</accession>
<dbReference type="Pfam" id="PF13007">
    <property type="entry name" value="LZ_Tnp_IS66"/>
    <property type="match status" value="1"/>
</dbReference>
<dbReference type="InterPro" id="IPR039552">
    <property type="entry name" value="IS66_C"/>
</dbReference>
<dbReference type="PATRIC" id="fig|46429.4.peg.4510"/>
<evidence type="ECO:0000313" key="7">
    <source>
        <dbReference type="Proteomes" id="UP000028411"/>
    </source>
</evidence>
<evidence type="ECO:0000256" key="1">
    <source>
        <dbReference type="SAM" id="MobiDB-lite"/>
    </source>
</evidence>
<dbReference type="PANTHER" id="PTHR33678">
    <property type="entry name" value="BLL1576 PROTEIN"/>
    <property type="match status" value="1"/>
</dbReference>
<feature type="domain" description="Transposase IS66 zinc-finger binding" evidence="3">
    <location>
        <begin position="127"/>
        <end position="167"/>
    </location>
</feature>
<feature type="domain" description="Transposase IS66 C-terminal" evidence="5">
    <location>
        <begin position="478"/>
        <end position="516"/>
    </location>
</feature>
<name>A0A081R446_SPHCR</name>
<feature type="domain" description="Transposase IS66 central" evidence="2">
    <location>
        <begin position="184"/>
        <end position="471"/>
    </location>
</feature>
<evidence type="ECO:0000259" key="5">
    <source>
        <dbReference type="Pfam" id="PF13817"/>
    </source>
</evidence>
<reference evidence="6 7" key="1">
    <citation type="submission" date="2014-02" db="EMBL/GenBank/DDBJ databases">
        <title>Whole genome sequence of Sphingobium chlorophenolicum NBRC 16172.</title>
        <authorList>
            <person name="Gan H.M."/>
            <person name="Gan H.Y."/>
            <person name="Chew T.H."/>
            <person name="Savka M.A."/>
        </authorList>
    </citation>
    <scope>NUCLEOTIDE SEQUENCE [LARGE SCALE GENOMIC DNA]</scope>
    <source>
        <strain evidence="6 7">NBRC 16172</strain>
    </source>
</reference>